<organism evidence="3 4">
    <name type="scientific">Mycena indigotica</name>
    <dbReference type="NCBI Taxonomy" id="2126181"/>
    <lineage>
        <taxon>Eukaryota</taxon>
        <taxon>Fungi</taxon>
        <taxon>Dikarya</taxon>
        <taxon>Basidiomycota</taxon>
        <taxon>Agaricomycotina</taxon>
        <taxon>Agaricomycetes</taxon>
        <taxon>Agaricomycetidae</taxon>
        <taxon>Agaricales</taxon>
        <taxon>Marasmiineae</taxon>
        <taxon>Mycenaceae</taxon>
        <taxon>Mycena</taxon>
    </lineage>
</organism>
<evidence type="ECO:0000259" key="2">
    <source>
        <dbReference type="Pfam" id="PF12937"/>
    </source>
</evidence>
<feature type="coiled-coil region" evidence="1">
    <location>
        <begin position="39"/>
        <end position="73"/>
    </location>
</feature>
<sequence>MEMSTTRTRFKDYYNSATRSLSLLREPKRPDPPLERTTILRLREEAEQTSKTIDKLKTQLTHLEDRLERIIDDLSSIVYPVNTLPTEILCRIFAAAVSLSPHFAANRALIRITAVCRHWRAIAIADPRLWTQVCYLIHGTRRDLLAENFLARIQKLPIKFSTTMRADDDDDAAEDTGYILPHFVFQSAAQWEEASLTGDYWPANRDNEGNSYPKVDLPQVTKLTLDILEPSHPPEYMIINAPRLHELSIRVPTGLLQRLSFPTHQLRKLTILLPARFNDIILILSQLVALEELSLASPLEDNPSAPSGRPFQVPQLSTLSFGGAENAFILNHIDLPSLTTLRLSQFDEHDVAFFICPCIVRSSANITSLSVAPTTYDAFGAFLMATELNSLKNLTVTLFAMTRDEERRCAVALSLPLCFPNLESLTLLVTNNADIPMFPHFDQESTPRPTSIRPFLDGVAMRVSNAISNDVHMKLARFAVDFSSPFGITTEDMHNLVYLQQSMSITVSMPNGRPLAVRKLWECGISARS</sequence>
<dbReference type="SUPFAM" id="SSF52047">
    <property type="entry name" value="RNI-like"/>
    <property type="match status" value="1"/>
</dbReference>
<comment type="caution">
    <text evidence="3">The sequence shown here is derived from an EMBL/GenBank/DDBJ whole genome shotgun (WGS) entry which is preliminary data.</text>
</comment>
<dbReference type="InterPro" id="IPR001810">
    <property type="entry name" value="F-box_dom"/>
</dbReference>
<dbReference type="InterPro" id="IPR032675">
    <property type="entry name" value="LRR_dom_sf"/>
</dbReference>
<dbReference type="OrthoDB" id="2995180at2759"/>
<dbReference type="Gene3D" id="3.80.10.10">
    <property type="entry name" value="Ribonuclease Inhibitor"/>
    <property type="match status" value="1"/>
</dbReference>
<evidence type="ECO:0000313" key="3">
    <source>
        <dbReference type="EMBL" id="KAF7302301.1"/>
    </source>
</evidence>
<keyword evidence="1" id="KW-0175">Coiled coil</keyword>
<dbReference type="Pfam" id="PF12937">
    <property type="entry name" value="F-box-like"/>
    <property type="match status" value="1"/>
</dbReference>
<keyword evidence="4" id="KW-1185">Reference proteome</keyword>
<name>A0A8H6SMV2_9AGAR</name>
<dbReference type="SUPFAM" id="SSF81383">
    <property type="entry name" value="F-box domain"/>
    <property type="match status" value="1"/>
</dbReference>
<dbReference type="Proteomes" id="UP000636479">
    <property type="component" value="Unassembled WGS sequence"/>
</dbReference>
<dbReference type="AlphaFoldDB" id="A0A8H6SMV2"/>
<gene>
    <name evidence="3" type="ORF">MIND_00797600</name>
</gene>
<dbReference type="InterPro" id="IPR036047">
    <property type="entry name" value="F-box-like_dom_sf"/>
</dbReference>
<dbReference type="EMBL" id="JACAZF010000006">
    <property type="protein sequence ID" value="KAF7302301.1"/>
    <property type="molecule type" value="Genomic_DNA"/>
</dbReference>
<evidence type="ECO:0000256" key="1">
    <source>
        <dbReference type="SAM" id="Coils"/>
    </source>
</evidence>
<accession>A0A8H6SMV2</accession>
<reference evidence="3" key="1">
    <citation type="submission" date="2020-05" db="EMBL/GenBank/DDBJ databases">
        <title>Mycena genomes resolve the evolution of fungal bioluminescence.</title>
        <authorList>
            <person name="Tsai I.J."/>
        </authorList>
    </citation>
    <scope>NUCLEOTIDE SEQUENCE</scope>
    <source>
        <strain evidence="3">171206Taipei</strain>
    </source>
</reference>
<feature type="domain" description="F-box" evidence="2">
    <location>
        <begin position="82"/>
        <end position="134"/>
    </location>
</feature>
<proteinExistence type="predicted"/>
<dbReference type="RefSeq" id="XP_037220301.1">
    <property type="nucleotide sequence ID" value="XM_037364657.1"/>
</dbReference>
<dbReference type="GeneID" id="59347173"/>
<dbReference type="Gene3D" id="1.20.1280.50">
    <property type="match status" value="1"/>
</dbReference>
<evidence type="ECO:0000313" key="4">
    <source>
        <dbReference type="Proteomes" id="UP000636479"/>
    </source>
</evidence>
<protein>
    <submittedName>
        <fullName evidence="3">F-box domain-containing protein</fullName>
    </submittedName>
</protein>